<dbReference type="Proteomes" id="UP000075766">
    <property type="component" value="Unassembled WGS sequence"/>
</dbReference>
<dbReference type="RefSeq" id="WP_062276687.1">
    <property type="nucleotide sequence ID" value="NZ_LSYU01000077.1"/>
</dbReference>
<accession>A0ABR5VDT9</accession>
<keyword evidence="1" id="KW-0472">Membrane</keyword>
<evidence type="ECO:0008006" key="4">
    <source>
        <dbReference type="Google" id="ProtNLM"/>
    </source>
</evidence>
<proteinExistence type="predicted"/>
<keyword evidence="1" id="KW-1133">Transmembrane helix</keyword>
<name>A0ABR5VDT9_MARGR</name>
<dbReference type="EMBL" id="LSYU01000077">
    <property type="protein sequence ID" value="KXX63819.1"/>
    <property type="molecule type" value="Genomic_DNA"/>
</dbReference>
<feature type="transmembrane region" description="Helical" evidence="1">
    <location>
        <begin position="6"/>
        <end position="25"/>
    </location>
</feature>
<comment type="caution">
    <text evidence="2">The sequence shown here is derived from an EMBL/GenBank/DDBJ whole genome shotgun (WGS) entry which is preliminary data.</text>
</comment>
<reference evidence="2 3" key="1">
    <citation type="submission" date="2016-02" db="EMBL/GenBank/DDBJ databases">
        <title>Genome sequence of Marichromatium gracile YL-28, a purple sulfur bacterium.</title>
        <authorList>
            <person name="Zhao C."/>
            <person name="Hong X."/>
            <person name="Chen S."/>
            <person name="Yang S."/>
        </authorList>
    </citation>
    <scope>NUCLEOTIDE SEQUENCE [LARGE SCALE GENOMIC DNA]</scope>
    <source>
        <strain evidence="2 3">YL28</strain>
    </source>
</reference>
<evidence type="ECO:0000313" key="2">
    <source>
        <dbReference type="EMBL" id="KXX63819.1"/>
    </source>
</evidence>
<keyword evidence="3" id="KW-1185">Reference proteome</keyword>
<evidence type="ECO:0000256" key="1">
    <source>
        <dbReference type="SAM" id="Phobius"/>
    </source>
</evidence>
<organism evidence="2 3">
    <name type="scientific">Marichromatium gracile</name>
    <name type="common">Chromatium gracile</name>
    <dbReference type="NCBI Taxonomy" id="1048"/>
    <lineage>
        <taxon>Bacteria</taxon>
        <taxon>Pseudomonadati</taxon>
        <taxon>Pseudomonadota</taxon>
        <taxon>Gammaproteobacteria</taxon>
        <taxon>Chromatiales</taxon>
        <taxon>Chromatiaceae</taxon>
        <taxon>Marichromatium</taxon>
    </lineage>
</organism>
<sequence>MKWYAILLGAAIGAISGVAVGYFLIPHLLSGNSGAQSLEGAVQSPLPAVAVVATVPVQPA</sequence>
<keyword evidence="1" id="KW-0812">Transmembrane</keyword>
<evidence type="ECO:0000313" key="3">
    <source>
        <dbReference type="Proteomes" id="UP000075766"/>
    </source>
</evidence>
<protein>
    <recommendedName>
        <fullName evidence="4">YtxH-like protein</fullName>
    </recommendedName>
</protein>
<gene>
    <name evidence="2" type="ORF">AY586_03860</name>
</gene>